<organism evidence="1 2">
    <name type="scientific">Massilia jejuensis</name>
    <dbReference type="NCBI Taxonomy" id="648894"/>
    <lineage>
        <taxon>Bacteria</taxon>
        <taxon>Pseudomonadati</taxon>
        <taxon>Pseudomonadota</taxon>
        <taxon>Betaproteobacteria</taxon>
        <taxon>Burkholderiales</taxon>
        <taxon>Oxalobacteraceae</taxon>
        <taxon>Telluria group</taxon>
        <taxon>Massilia</taxon>
    </lineage>
</organism>
<keyword evidence="2" id="KW-1185">Reference proteome</keyword>
<dbReference type="InterPro" id="IPR008727">
    <property type="entry name" value="PAAR_motif"/>
</dbReference>
<accession>A0ABW0PJ23</accession>
<evidence type="ECO:0000313" key="2">
    <source>
        <dbReference type="Proteomes" id="UP001596031"/>
    </source>
</evidence>
<comment type="caution">
    <text evidence="1">The sequence shown here is derived from an EMBL/GenBank/DDBJ whole genome shotgun (WGS) entry which is preliminary data.</text>
</comment>
<dbReference type="CDD" id="cd14744">
    <property type="entry name" value="PAAR_CT_2"/>
    <property type="match status" value="1"/>
</dbReference>
<dbReference type="Gene3D" id="2.60.200.60">
    <property type="match status" value="1"/>
</dbReference>
<sequence>MKHEGRGVIRLNDQTDHGGKVISATSETIAMGKAAAIQDDMTFCPKCKGNFAIKPDGAGAKHKGKLYAYHGDVTECGARLISSLT</sequence>
<dbReference type="EMBL" id="JBHSMS010000043">
    <property type="protein sequence ID" value="MFC5512373.1"/>
    <property type="molecule type" value="Genomic_DNA"/>
</dbReference>
<gene>
    <name evidence="1" type="ORF">ACFPOU_14705</name>
</gene>
<dbReference type="Pfam" id="PF05488">
    <property type="entry name" value="PAAR_motif"/>
    <property type="match status" value="1"/>
</dbReference>
<name>A0ABW0PJ23_9BURK</name>
<protein>
    <submittedName>
        <fullName evidence="1">PAAR domain-containing protein</fullName>
    </submittedName>
</protein>
<reference evidence="2" key="1">
    <citation type="journal article" date="2019" name="Int. J. Syst. Evol. Microbiol.">
        <title>The Global Catalogue of Microorganisms (GCM) 10K type strain sequencing project: providing services to taxonomists for standard genome sequencing and annotation.</title>
        <authorList>
            <consortium name="The Broad Institute Genomics Platform"/>
            <consortium name="The Broad Institute Genome Sequencing Center for Infectious Disease"/>
            <person name="Wu L."/>
            <person name="Ma J."/>
        </authorList>
    </citation>
    <scope>NUCLEOTIDE SEQUENCE [LARGE SCALE GENOMIC DNA]</scope>
    <source>
        <strain evidence="2">CCUG 38813</strain>
    </source>
</reference>
<evidence type="ECO:0000313" key="1">
    <source>
        <dbReference type="EMBL" id="MFC5512373.1"/>
    </source>
</evidence>
<proteinExistence type="predicted"/>
<dbReference type="Proteomes" id="UP001596031">
    <property type="component" value="Unassembled WGS sequence"/>
</dbReference>
<dbReference type="RefSeq" id="WP_379722542.1">
    <property type="nucleotide sequence ID" value="NZ_JBHSMS010000043.1"/>
</dbReference>